<organism evidence="1 2">
    <name type="scientific">Sphaerodactylus townsendi</name>
    <dbReference type="NCBI Taxonomy" id="933632"/>
    <lineage>
        <taxon>Eukaryota</taxon>
        <taxon>Metazoa</taxon>
        <taxon>Chordata</taxon>
        <taxon>Craniata</taxon>
        <taxon>Vertebrata</taxon>
        <taxon>Euteleostomi</taxon>
        <taxon>Lepidosauria</taxon>
        <taxon>Squamata</taxon>
        <taxon>Bifurcata</taxon>
        <taxon>Gekkota</taxon>
        <taxon>Sphaerodactylidae</taxon>
        <taxon>Sphaerodactylus</taxon>
    </lineage>
</organism>
<accession>A0ACB8FGT1</accession>
<protein>
    <submittedName>
        <fullName evidence="1">Tumor necrosis factor receptor super member 19</fullName>
    </submittedName>
</protein>
<gene>
    <name evidence="1" type="primary">TNFRSF19_1</name>
    <name evidence="1" type="ORF">K3G42_012030</name>
</gene>
<reference evidence="1" key="1">
    <citation type="submission" date="2021-08" db="EMBL/GenBank/DDBJ databases">
        <title>The first chromosome-level gecko genome reveals the dynamic sex chromosomes of Neotropical dwarf geckos (Sphaerodactylidae: Sphaerodactylus).</title>
        <authorList>
            <person name="Pinto B.J."/>
            <person name="Keating S.E."/>
            <person name="Gamble T."/>
        </authorList>
    </citation>
    <scope>NUCLEOTIDE SEQUENCE</scope>
    <source>
        <strain evidence="1">TG3544</strain>
    </source>
</reference>
<evidence type="ECO:0000313" key="1">
    <source>
        <dbReference type="EMBL" id="KAH8004460.1"/>
    </source>
</evidence>
<sequence length="68" mass="7730">MRKHSVMGTNILQTEYTTLKLLLLLTYFLNTIICETGDCREQEFRDHDGNCVLCKQCGPGMELSKACT</sequence>
<evidence type="ECO:0000313" key="2">
    <source>
        <dbReference type="Proteomes" id="UP000827872"/>
    </source>
</evidence>
<keyword evidence="1" id="KW-0675">Receptor</keyword>
<name>A0ACB8FGT1_9SAUR</name>
<proteinExistence type="predicted"/>
<dbReference type="Proteomes" id="UP000827872">
    <property type="component" value="Linkage Group LG04"/>
</dbReference>
<keyword evidence="2" id="KW-1185">Reference proteome</keyword>
<comment type="caution">
    <text evidence="1">The sequence shown here is derived from an EMBL/GenBank/DDBJ whole genome shotgun (WGS) entry which is preliminary data.</text>
</comment>
<dbReference type="EMBL" id="CM037617">
    <property type="protein sequence ID" value="KAH8004460.1"/>
    <property type="molecule type" value="Genomic_DNA"/>
</dbReference>